<dbReference type="SMART" id="SM00833">
    <property type="entry name" value="CobW_C"/>
    <property type="match status" value="1"/>
</dbReference>
<dbReference type="InterPro" id="IPR027417">
    <property type="entry name" value="P-loop_NTPase"/>
</dbReference>
<name>A0A1H4RJ22_RHOJO</name>
<evidence type="ECO:0000256" key="2">
    <source>
        <dbReference type="ARBA" id="ARBA00022801"/>
    </source>
</evidence>
<dbReference type="EMBL" id="FNTL01000004">
    <property type="protein sequence ID" value="SEC31912.1"/>
    <property type="molecule type" value="Genomic_DNA"/>
</dbReference>
<keyword evidence="3" id="KW-0143">Chaperone</keyword>
<dbReference type="GO" id="GO:0016787">
    <property type="term" value="F:hydrolase activity"/>
    <property type="evidence" value="ECO:0007669"/>
    <property type="project" value="UniProtKB-KW"/>
</dbReference>
<evidence type="ECO:0000256" key="4">
    <source>
        <dbReference type="ARBA" id="ARBA00034320"/>
    </source>
</evidence>
<feature type="compositionally biased region" description="Basic and acidic residues" evidence="6">
    <location>
        <begin position="228"/>
        <end position="240"/>
    </location>
</feature>
<dbReference type="CDD" id="cd03112">
    <property type="entry name" value="CobW-like"/>
    <property type="match status" value="1"/>
</dbReference>
<dbReference type="Pfam" id="PF07683">
    <property type="entry name" value="CobW_C"/>
    <property type="match status" value="1"/>
</dbReference>
<feature type="domain" description="CobW C-terminal" evidence="7">
    <location>
        <begin position="248"/>
        <end position="340"/>
    </location>
</feature>
<keyword evidence="1" id="KW-0547">Nucleotide-binding</keyword>
<dbReference type="PANTHER" id="PTHR13748">
    <property type="entry name" value="COBW-RELATED"/>
    <property type="match status" value="1"/>
</dbReference>
<evidence type="ECO:0000256" key="5">
    <source>
        <dbReference type="ARBA" id="ARBA00049117"/>
    </source>
</evidence>
<dbReference type="AlphaFoldDB" id="A0A1H4RJ22"/>
<comment type="catalytic activity">
    <reaction evidence="5">
        <text>GTP + H2O = GDP + phosphate + H(+)</text>
        <dbReference type="Rhea" id="RHEA:19669"/>
        <dbReference type="ChEBI" id="CHEBI:15377"/>
        <dbReference type="ChEBI" id="CHEBI:15378"/>
        <dbReference type="ChEBI" id="CHEBI:37565"/>
        <dbReference type="ChEBI" id="CHEBI:43474"/>
        <dbReference type="ChEBI" id="CHEBI:58189"/>
    </reaction>
    <physiologicalReaction direction="left-to-right" evidence="5">
        <dbReference type="Rhea" id="RHEA:19670"/>
    </physiologicalReaction>
</comment>
<dbReference type="Pfam" id="PF02492">
    <property type="entry name" value="cobW"/>
    <property type="match status" value="1"/>
</dbReference>
<evidence type="ECO:0000313" key="9">
    <source>
        <dbReference type="Proteomes" id="UP000183407"/>
    </source>
</evidence>
<comment type="similarity">
    <text evidence="4">Belongs to the SIMIBI class G3E GTPase family. ZNG1 subfamily.</text>
</comment>
<evidence type="ECO:0000313" key="8">
    <source>
        <dbReference type="EMBL" id="SEC31912.1"/>
    </source>
</evidence>
<evidence type="ECO:0000256" key="3">
    <source>
        <dbReference type="ARBA" id="ARBA00023186"/>
    </source>
</evidence>
<evidence type="ECO:0000259" key="7">
    <source>
        <dbReference type="SMART" id="SM00833"/>
    </source>
</evidence>
<evidence type="ECO:0000256" key="1">
    <source>
        <dbReference type="ARBA" id="ARBA00022741"/>
    </source>
</evidence>
<dbReference type="Gene3D" id="3.40.50.300">
    <property type="entry name" value="P-loop containing nucleotide triphosphate hydrolases"/>
    <property type="match status" value="1"/>
</dbReference>
<dbReference type="InterPro" id="IPR003495">
    <property type="entry name" value="CobW/HypB/UreG_nucleotide-bd"/>
</dbReference>
<proteinExistence type="inferred from homology"/>
<dbReference type="Gene3D" id="3.30.1220.10">
    <property type="entry name" value="CobW-like, C-terminal domain"/>
    <property type="match status" value="1"/>
</dbReference>
<dbReference type="PANTHER" id="PTHR13748:SF59">
    <property type="entry name" value="COBW C-TERMINAL DOMAIN-CONTAINING PROTEIN"/>
    <property type="match status" value="1"/>
</dbReference>
<evidence type="ECO:0000256" key="6">
    <source>
        <dbReference type="SAM" id="MobiDB-lite"/>
    </source>
</evidence>
<feature type="region of interest" description="Disordered" evidence="6">
    <location>
        <begin position="218"/>
        <end position="240"/>
    </location>
</feature>
<dbReference type="RefSeq" id="WP_073368667.1">
    <property type="nucleotide sequence ID" value="NZ_FNTL01000004.1"/>
</dbReference>
<protein>
    <submittedName>
        <fullName evidence="8">GTPase, G3E family</fullName>
    </submittedName>
</protein>
<dbReference type="InterPro" id="IPR011629">
    <property type="entry name" value="CobW-like_C"/>
</dbReference>
<sequence length="347" mass="38117">MTGPEPAAPRSEADRSRLPLTVLTGFLGAGKTTLLNRILHGDHGLRVGVLVNDFGSINIDADLVAAVDSDVVSLTNGCVCCSIRGDLVSAVNQMLDRPERPEFVLLEASGVADPTGIALTFVDDATMAERVRVDSITCVLDADQLFDAPESMHAKIWQVACSDLLILNKIDLVPPERRTQVRAWLDDHLHRYRLVEASYCAVPLAILLGVGRFDPTALDHGQNPPRRAGTDPDGDTRSRRCHDASLTFETRTYEDDQPLSLAAVRDAVRRLPASVYRAKGIIYSSDHPEHRTVLQVVGKRIDITRTDAWGHRPRRTRIVTIGRPHGLDDRELHNILQATRANTTAAT</sequence>
<dbReference type="Proteomes" id="UP000183407">
    <property type="component" value="Unassembled WGS sequence"/>
</dbReference>
<dbReference type="InterPro" id="IPR036627">
    <property type="entry name" value="CobW-likC_sf"/>
</dbReference>
<keyword evidence="2" id="KW-0378">Hydrolase</keyword>
<reference evidence="9" key="1">
    <citation type="submission" date="2016-10" db="EMBL/GenBank/DDBJ databases">
        <authorList>
            <person name="Varghese N."/>
        </authorList>
    </citation>
    <scope>NUCLEOTIDE SEQUENCE [LARGE SCALE GENOMIC DNA]</scope>
    <source>
        <strain evidence="9">DSM 44719</strain>
    </source>
</reference>
<gene>
    <name evidence="8" type="ORF">SAMN04490220_1335</name>
</gene>
<accession>A0A1H4RJ22</accession>
<dbReference type="OrthoDB" id="9808822at2"/>
<dbReference type="InterPro" id="IPR051316">
    <property type="entry name" value="Zinc-reg_GTPase_activator"/>
</dbReference>
<organism evidence="8 9">
    <name type="scientific">Rhodococcus jostii</name>
    <dbReference type="NCBI Taxonomy" id="132919"/>
    <lineage>
        <taxon>Bacteria</taxon>
        <taxon>Bacillati</taxon>
        <taxon>Actinomycetota</taxon>
        <taxon>Actinomycetes</taxon>
        <taxon>Mycobacteriales</taxon>
        <taxon>Nocardiaceae</taxon>
        <taxon>Rhodococcus</taxon>
    </lineage>
</organism>
<dbReference type="SUPFAM" id="SSF52540">
    <property type="entry name" value="P-loop containing nucleoside triphosphate hydrolases"/>
    <property type="match status" value="1"/>
</dbReference>
<dbReference type="SUPFAM" id="SSF90002">
    <property type="entry name" value="Hypothetical protein YjiA, C-terminal domain"/>
    <property type="match status" value="1"/>
</dbReference>
<dbReference type="GO" id="GO:0000166">
    <property type="term" value="F:nucleotide binding"/>
    <property type="evidence" value="ECO:0007669"/>
    <property type="project" value="UniProtKB-KW"/>
</dbReference>